<feature type="binding site" evidence="5">
    <location>
        <begin position="251"/>
        <end position="253"/>
    </location>
    <ligand>
        <name>NAD(+)</name>
        <dbReference type="ChEBI" id="CHEBI:57540"/>
    </ligand>
</feature>
<organism evidence="8 9">
    <name type="scientific">Acanthosepion pharaonis</name>
    <name type="common">Pharaoh cuttlefish</name>
    <name type="synonym">Sepia pharaonis</name>
    <dbReference type="NCBI Taxonomy" id="158019"/>
    <lineage>
        <taxon>Eukaryota</taxon>
        <taxon>Metazoa</taxon>
        <taxon>Spiralia</taxon>
        <taxon>Lophotrochozoa</taxon>
        <taxon>Mollusca</taxon>
        <taxon>Cephalopoda</taxon>
        <taxon>Coleoidea</taxon>
        <taxon>Decapodiformes</taxon>
        <taxon>Sepiida</taxon>
        <taxon>Sepiina</taxon>
        <taxon>Sepiidae</taxon>
        <taxon>Acanthosepion</taxon>
    </lineage>
</organism>
<dbReference type="InterPro" id="IPR026587">
    <property type="entry name" value="Sirtuin_class_II"/>
</dbReference>
<feature type="domain" description="Deacetylase sirtuin-type" evidence="7">
    <location>
        <begin position="28"/>
        <end position="312"/>
    </location>
</feature>
<keyword evidence="9" id="KW-1185">Reference proteome</keyword>
<reference evidence="8" key="1">
    <citation type="submission" date="2021-01" db="EMBL/GenBank/DDBJ databases">
        <authorList>
            <person name="Li R."/>
            <person name="Bekaert M."/>
        </authorList>
    </citation>
    <scope>NUCLEOTIDE SEQUENCE</scope>
    <source>
        <strain evidence="8">Farmed</strain>
    </source>
</reference>
<keyword evidence="3 5" id="KW-0862">Zinc</keyword>
<evidence type="ECO:0000256" key="1">
    <source>
        <dbReference type="ARBA" id="ARBA00022679"/>
    </source>
</evidence>
<dbReference type="CDD" id="cd01409">
    <property type="entry name" value="SIRT4"/>
    <property type="match status" value="1"/>
</dbReference>
<comment type="similarity">
    <text evidence="5">Belongs to the sirtuin family. Class II subfamily.</text>
</comment>
<dbReference type="Proteomes" id="UP000597762">
    <property type="component" value="Unassembled WGS sequence"/>
</dbReference>
<dbReference type="PANTHER" id="PTHR11085:SF10">
    <property type="entry name" value="NAD-DEPENDENT PROTEIN DEACYLASE SIRTUIN-5, MITOCHONDRIAL-RELATED"/>
    <property type="match status" value="1"/>
</dbReference>
<feature type="binding site" evidence="5">
    <location>
        <position position="295"/>
    </location>
    <ligand>
        <name>NAD(+)</name>
        <dbReference type="ChEBI" id="CHEBI:57540"/>
    </ligand>
</feature>
<dbReference type="PANTHER" id="PTHR11085">
    <property type="entry name" value="NAD-DEPENDENT PROTEIN DEACYLASE SIRTUIN-5, MITOCHONDRIAL-RELATED"/>
    <property type="match status" value="1"/>
</dbReference>
<evidence type="ECO:0000313" key="9">
    <source>
        <dbReference type="Proteomes" id="UP000597762"/>
    </source>
</evidence>
<dbReference type="Pfam" id="PF02146">
    <property type="entry name" value="SIR2"/>
    <property type="match status" value="1"/>
</dbReference>
<feature type="binding site" evidence="5 6">
    <location>
        <position position="160"/>
    </location>
    <ligand>
        <name>Zn(2+)</name>
        <dbReference type="ChEBI" id="CHEBI:29105"/>
    </ligand>
</feature>
<dbReference type="GO" id="GO:0005759">
    <property type="term" value="C:mitochondrial matrix"/>
    <property type="evidence" value="ECO:0007669"/>
    <property type="project" value="UniProtKB-SubCell"/>
</dbReference>
<comment type="subcellular location">
    <subcellularLocation>
        <location evidence="5">Mitochondrion matrix</location>
    </subcellularLocation>
</comment>
<dbReference type="GO" id="GO:0070403">
    <property type="term" value="F:NAD+ binding"/>
    <property type="evidence" value="ECO:0007669"/>
    <property type="project" value="UniProtKB-UniRule"/>
</dbReference>
<dbReference type="EC" id="2.3.1.-" evidence="5"/>
<feature type="active site" description="Proton acceptor" evidence="5 6">
    <location>
        <position position="152"/>
    </location>
</feature>
<dbReference type="SMR" id="A0A812DES0"/>
<evidence type="ECO:0000313" key="8">
    <source>
        <dbReference type="EMBL" id="CAE1298014.1"/>
    </source>
</evidence>
<evidence type="ECO:0000256" key="5">
    <source>
        <dbReference type="HAMAP-Rule" id="MF_03161"/>
    </source>
</evidence>
<evidence type="ECO:0000256" key="6">
    <source>
        <dbReference type="PROSITE-ProRule" id="PRU00236"/>
    </source>
</evidence>
<name>A0A812DES0_ACAPH</name>
<keyword evidence="5" id="KW-0496">Mitochondrion</keyword>
<comment type="caution">
    <text evidence="8">The sequence shown here is derived from an EMBL/GenBank/DDBJ whole genome shotgun (WGS) entry which is preliminary data.</text>
</comment>
<keyword evidence="1 5" id="KW-0808">Transferase</keyword>
<comment type="cofactor">
    <cofactor evidence="5">
        <name>Zn(2+)</name>
        <dbReference type="ChEBI" id="CHEBI:29105"/>
    </cofactor>
    <text evidence="5">Binds 1 zinc ion per subunit.</text>
</comment>
<dbReference type="InterPro" id="IPR003000">
    <property type="entry name" value="Sirtuin"/>
</dbReference>
<feature type="binding site" evidence="5">
    <location>
        <begin position="53"/>
        <end position="73"/>
    </location>
    <ligand>
        <name>NAD(+)</name>
        <dbReference type="ChEBI" id="CHEBI:57540"/>
    </ligand>
</feature>
<comment type="function">
    <text evidence="5">NAD-dependent protein deacylase. Catalyzes the NAD-dependent hydrolysis of acyl groups from lysine residues.</text>
</comment>
<feature type="binding site" evidence="5">
    <location>
        <begin position="134"/>
        <end position="137"/>
    </location>
    <ligand>
        <name>NAD(+)</name>
        <dbReference type="ChEBI" id="CHEBI:57540"/>
    </ligand>
</feature>
<dbReference type="PROSITE" id="PS50305">
    <property type="entry name" value="SIRTUIN"/>
    <property type="match status" value="1"/>
</dbReference>
<dbReference type="EMBL" id="CAHIKZ030003250">
    <property type="protein sequence ID" value="CAE1298014.1"/>
    <property type="molecule type" value="Genomic_DNA"/>
</dbReference>
<accession>A0A812DES0</accession>
<keyword evidence="8" id="KW-0012">Acyltransferase</keyword>
<dbReference type="Gene3D" id="3.30.1600.10">
    <property type="entry name" value="SIR2/SIRT2 'Small Domain"/>
    <property type="match status" value="1"/>
</dbReference>
<keyword evidence="2 5" id="KW-0479">Metal-binding</keyword>
<sequence>MKKLFLPLLENGRRFFCSHSHMFVPANRPMLEEELNTLQNFLRQAGRLFVMTGAGVSTESGIPDYRSEKVGLYARTDHRPIQYQEFLKSADRRQKYWARNFVAWPQFSSFQPNICHEVLAQWEREGRISWLVTQNVDALHTKAGSRRVTELHGCSHRVHCLNCSYEMTRSDMQKLITEFNPDWNIESVDIAPDGDVQLKDEQVKDFKVPPCPNCEGVLKPEIIFFGDNVARSTVNFVFEKIRECDAVLLLGTSLYIYSGYRFVLAAHEQKKPIGAVNIGKIRGDNLLDFQINARCGKVFERLKITSAKKIIC</sequence>
<protein>
    <recommendedName>
        <fullName evidence="5">NAD-dependent protein deacylase</fullName>
        <ecNumber evidence="5">2.3.1.-</ecNumber>
    </recommendedName>
    <alternativeName>
        <fullName evidence="5">Regulatory protein SIR2 homolog</fullName>
    </alternativeName>
</protein>
<proteinExistence type="inferred from homology"/>
<feature type="binding site" evidence="5">
    <location>
        <begin position="277"/>
        <end position="279"/>
    </location>
    <ligand>
        <name>NAD(+)</name>
        <dbReference type="ChEBI" id="CHEBI:57540"/>
    </ligand>
</feature>
<gene>
    <name evidence="8" type="ORF">SPHA_52372</name>
</gene>
<dbReference type="InterPro" id="IPR050134">
    <property type="entry name" value="NAD-dep_sirtuin_deacylases"/>
</dbReference>
<feature type="binding site" evidence="5 6">
    <location>
        <position position="214"/>
    </location>
    <ligand>
        <name>Zn(2+)</name>
        <dbReference type="ChEBI" id="CHEBI:29105"/>
    </ligand>
</feature>
<keyword evidence="4 5" id="KW-0520">NAD</keyword>
<evidence type="ECO:0000259" key="7">
    <source>
        <dbReference type="PROSITE" id="PS50305"/>
    </source>
</evidence>
<dbReference type="GO" id="GO:0017136">
    <property type="term" value="F:histone deacetylase activity, NAD-dependent"/>
    <property type="evidence" value="ECO:0007669"/>
    <property type="project" value="TreeGrafter"/>
</dbReference>
<evidence type="ECO:0000256" key="4">
    <source>
        <dbReference type="ARBA" id="ARBA00023027"/>
    </source>
</evidence>
<comment type="catalytic activity">
    <reaction evidence="5">
        <text>N(6)-acetyl-L-lysyl-[protein] + NAD(+) + H2O = 2''-O-acetyl-ADP-D-ribose + nicotinamide + L-lysyl-[protein]</text>
        <dbReference type="Rhea" id="RHEA:43636"/>
        <dbReference type="Rhea" id="RHEA-COMP:9752"/>
        <dbReference type="Rhea" id="RHEA-COMP:10731"/>
        <dbReference type="ChEBI" id="CHEBI:15377"/>
        <dbReference type="ChEBI" id="CHEBI:17154"/>
        <dbReference type="ChEBI" id="CHEBI:29969"/>
        <dbReference type="ChEBI" id="CHEBI:57540"/>
        <dbReference type="ChEBI" id="CHEBI:61930"/>
        <dbReference type="ChEBI" id="CHEBI:83767"/>
        <dbReference type="EC" id="2.3.1.286"/>
    </reaction>
</comment>
<dbReference type="OrthoDB" id="424302at2759"/>
<dbReference type="InterPro" id="IPR026591">
    <property type="entry name" value="Sirtuin_cat_small_dom_sf"/>
</dbReference>
<dbReference type="InterPro" id="IPR029035">
    <property type="entry name" value="DHS-like_NAD/FAD-binding_dom"/>
</dbReference>
<dbReference type="SUPFAM" id="SSF52467">
    <property type="entry name" value="DHS-like NAD/FAD-binding domain"/>
    <property type="match status" value="1"/>
</dbReference>
<dbReference type="InterPro" id="IPR026590">
    <property type="entry name" value="Ssirtuin_cat_dom"/>
</dbReference>
<dbReference type="NCBIfam" id="NF003738">
    <property type="entry name" value="PRK05333.1"/>
    <property type="match status" value="1"/>
</dbReference>
<dbReference type="GO" id="GO:0008270">
    <property type="term" value="F:zinc ion binding"/>
    <property type="evidence" value="ECO:0007669"/>
    <property type="project" value="UniProtKB-UniRule"/>
</dbReference>
<feature type="binding site" evidence="5 6">
    <location>
        <position position="211"/>
    </location>
    <ligand>
        <name>Zn(2+)</name>
        <dbReference type="ChEBI" id="CHEBI:29105"/>
    </ligand>
</feature>
<evidence type="ECO:0000256" key="3">
    <source>
        <dbReference type="ARBA" id="ARBA00022833"/>
    </source>
</evidence>
<dbReference type="AlphaFoldDB" id="A0A812DES0"/>
<dbReference type="Gene3D" id="3.40.50.1220">
    <property type="entry name" value="TPP-binding domain"/>
    <property type="match status" value="1"/>
</dbReference>
<feature type="binding site" evidence="5 6">
    <location>
        <position position="163"/>
    </location>
    <ligand>
        <name>Zn(2+)</name>
        <dbReference type="ChEBI" id="CHEBI:29105"/>
    </ligand>
</feature>
<dbReference type="HAMAP" id="MF_01967">
    <property type="entry name" value="Sirtuin_ClassII"/>
    <property type="match status" value="1"/>
</dbReference>
<evidence type="ECO:0000256" key="2">
    <source>
        <dbReference type="ARBA" id="ARBA00022723"/>
    </source>
</evidence>